<sequence>MSTSESLEKWHRKCEEAHIAQETYNEDPTPTNYSALQKALYERGLMEEEMDSDASHSHRP</sequence>
<dbReference type="AlphaFoldDB" id="A0A2G1VKX3"/>
<evidence type="ECO:0000313" key="1">
    <source>
        <dbReference type="EMBL" id="PHQ27408.1"/>
    </source>
</evidence>
<protein>
    <submittedName>
        <fullName evidence="1">Uncharacterized protein</fullName>
    </submittedName>
</protein>
<name>A0A2G1VKX3_9GAMM</name>
<organism evidence="1 2">
    <name type="scientific">Marinobacter guineae</name>
    <dbReference type="NCBI Taxonomy" id="432303"/>
    <lineage>
        <taxon>Bacteria</taxon>
        <taxon>Pseudomonadati</taxon>
        <taxon>Pseudomonadota</taxon>
        <taxon>Gammaproteobacteria</taxon>
        <taxon>Pseudomonadales</taxon>
        <taxon>Marinobacteraceae</taxon>
        <taxon>Marinobacter</taxon>
    </lineage>
</organism>
<dbReference type="RefSeq" id="WP_099617472.1">
    <property type="nucleotide sequence ID" value="NZ_KZ319339.1"/>
</dbReference>
<dbReference type="Proteomes" id="UP000229044">
    <property type="component" value="Unassembled WGS sequence"/>
</dbReference>
<proteinExistence type="predicted"/>
<reference evidence="1 2" key="1">
    <citation type="submission" date="2017-09" db="EMBL/GenBank/DDBJ databases">
        <title>The draft genome sequences of Marinobacter guineae M3B.</title>
        <authorList>
            <person name="Cao J."/>
        </authorList>
    </citation>
    <scope>NUCLEOTIDE SEQUENCE [LARGE SCALE GENOMIC DNA]</scope>
    <source>
        <strain evidence="1 2">M3B</strain>
    </source>
</reference>
<dbReference type="OrthoDB" id="6371398at2"/>
<comment type="caution">
    <text evidence="1">The sequence shown here is derived from an EMBL/GenBank/DDBJ whole genome shotgun (WGS) entry which is preliminary data.</text>
</comment>
<evidence type="ECO:0000313" key="2">
    <source>
        <dbReference type="Proteomes" id="UP000229044"/>
    </source>
</evidence>
<accession>A0A2G1VKX3</accession>
<dbReference type="EMBL" id="NTFI01000001">
    <property type="protein sequence ID" value="PHQ27408.1"/>
    <property type="molecule type" value="Genomic_DNA"/>
</dbReference>
<keyword evidence="2" id="KW-1185">Reference proteome</keyword>
<gene>
    <name evidence="1" type="ORF">CLH62_07530</name>
</gene>